<name>A0A0F9K1Z1_9ZZZZ</name>
<evidence type="ECO:0000313" key="1">
    <source>
        <dbReference type="EMBL" id="KKM76084.1"/>
    </source>
</evidence>
<protein>
    <submittedName>
        <fullName evidence="1">Uncharacterized protein</fullName>
    </submittedName>
</protein>
<accession>A0A0F9K1Z1</accession>
<reference evidence="1" key="1">
    <citation type="journal article" date="2015" name="Nature">
        <title>Complex archaea that bridge the gap between prokaryotes and eukaryotes.</title>
        <authorList>
            <person name="Spang A."/>
            <person name="Saw J.H."/>
            <person name="Jorgensen S.L."/>
            <person name="Zaremba-Niedzwiedzka K."/>
            <person name="Martijn J."/>
            <person name="Lind A.E."/>
            <person name="van Eijk R."/>
            <person name="Schleper C."/>
            <person name="Guy L."/>
            <person name="Ettema T.J."/>
        </authorList>
    </citation>
    <scope>NUCLEOTIDE SEQUENCE</scope>
</reference>
<gene>
    <name evidence="1" type="ORF">LCGC14_1383650</name>
</gene>
<dbReference type="EMBL" id="LAZR01008867">
    <property type="protein sequence ID" value="KKM76084.1"/>
    <property type="molecule type" value="Genomic_DNA"/>
</dbReference>
<comment type="caution">
    <text evidence="1">The sequence shown here is derived from an EMBL/GenBank/DDBJ whole genome shotgun (WGS) entry which is preliminary data.</text>
</comment>
<organism evidence="1">
    <name type="scientific">marine sediment metagenome</name>
    <dbReference type="NCBI Taxonomy" id="412755"/>
    <lineage>
        <taxon>unclassified sequences</taxon>
        <taxon>metagenomes</taxon>
        <taxon>ecological metagenomes</taxon>
    </lineage>
</organism>
<dbReference type="AlphaFoldDB" id="A0A0F9K1Z1"/>
<proteinExistence type="predicted"/>
<sequence>MSNYHNEHCKIAAEFLETEPGLLDYRLVEYLNKVFSSIKIPCRQLVTLAVVQWEEGKADNFTEHGSKLK</sequence>